<protein>
    <recommendedName>
        <fullName evidence="3">Transposase</fullName>
    </recommendedName>
</protein>
<gene>
    <name evidence="1" type="ORF">OPR82_12375</name>
</gene>
<keyword evidence="2" id="KW-1185">Reference proteome</keyword>
<organism evidence="1 2">
    <name type="scientific">Ochrobactrum chromiisoli</name>
    <dbReference type="NCBI Taxonomy" id="2993941"/>
    <lineage>
        <taxon>Bacteria</taxon>
        <taxon>Pseudomonadati</taxon>
        <taxon>Pseudomonadota</taxon>
        <taxon>Alphaproteobacteria</taxon>
        <taxon>Hyphomicrobiales</taxon>
        <taxon>Brucellaceae</taxon>
        <taxon>Brucella/Ochrobactrum group</taxon>
        <taxon>Ochrobactrum</taxon>
    </lineage>
</organism>
<evidence type="ECO:0000313" key="1">
    <source>
        <dbReference type="EMBL" id="MCX2697557.1"/>
    </source>
</evidence>
<dbReference type="EMBL" id="JAPHAV010000005">
    <property type="protein sequence ID" value="MCX2697557.1"/>
    <property type="molecule type" value="Genomic_DNA"/>
</dbReference>
<evidence type="ECO:0000313" key="2">
    <source>
        <dbReference type="Proteomes" id="UP001301216"/>
    </source>
</evidence>
<name>A0ABT3QPM1_9HYPH</name>
<sequence length="108" mass="12562">MPATEQAIRRWSGDLRFTFCRGRFTSESILALCAWYGDKKLNNYGRIGGKLGPNVYNHRQRICLQLHISAKCETQSQYNEEGFLQPPAKAFIWVIFDASRPSYFVRRL</sequence>
<comment type="caution">
    <text evidence="1">The sequence shown here is derived from an EMBL/GenBank/DDBJ whole genome shotgun (WGS) entry which is preliminary data.</text>
</comment>
<reference evidence="1 2" key="1">
    <citation type="submission" date="2022-11" db="EMBL/GenBank/DDBJ databases">
        <title>Brucella sp. YY2X, whole genome shotgun sequencing project.</title>
        <authorList>
            <person name="Yang Y."/>
        </authorList>
    </citation>
    <scope>NUCLEOTIDE SEQUENCE [LARGE SCALE GENOMIC DNA]</scope>
    <source>
        <strain evidence="1 2">YY2X</strain>
    </source>
</reference>
<dbReference type="Proteomes" id="UP001301216">
    <property type="component" value="Unassembled WGS sequence"/>
</dbReference>
<evidence type="ECO:0008006" key="3">
    <source>
        <dbReference type="Google" id="ProtNLM"/>
    </source>
</evidence>
<proteinExistence type="predicted"/>
<accession>A0ABT3QPM1</accession>